<dbReference type="PATRIC" id="fig|1360.109.peg.2515"/>
<sequence>MGQNIPLIKKDIRGLKFMKKKVDTEKQITSWASGLASKNETNVQEKLILSSYIQNIENHVYFPKAMISLEKNYETKIIFAPYQKKSISFILKLLK</sequence>
<accession>A0A0V8E4V2</accession>
<reference evidence="2" key="1">
    <citation type="submission" date="2015-10" db="EMBL/GenBank/DDBJ databases">
        <title>Draft Genome Sequences of 11 Lactococcus lactis subspecies cremoris strains.</title>
        <authorList>
            <person name="Wels M."/>
            <person name="Backus L."/>
            <person name="Boekhorst J."/>
            <person name="Dijkstra A."/>
            <person name="Beerthuizen M."/>
            <person name="Kelly W."/>
            <person name="Siezen R."/>
            <person name="Bachmann H."/>
            <person name="Van Hijum S."/>
        </authorList>
    </citation>
    <scope>NUCLEOTIDE SEQUENCE [LARGE SCALE GENOMIC DNA]</scope>
    <source>
        <strain evidence="2">LMG9449</strain>
    </source>
</reference>
<organism evidence="1 2">
    <name type="scientific">Lactococcus lactis subsp. lactis</name>
    <name type="common">Streptococcus lactis</name>
    <dbReference type="NCBI Taxonomy" id="1360"/>
    <lineage>
        <taxon>Bacteria</taxon>
        <taxon>Bacillati</taxon>
        <taxon>Bacillota</taxon>
        <taxon>Bacilli</taxon>
        <taxon>Lactobacillales</taxon>
        <taxon>Streptococcaceae</taxon>
        <taxon>Lactococcus</taxon>
    </lineage>
</organism>
<proteinExistence type="predicted"/>
<protein>
    <submittedName>
        <fullName evidence="1">Uncharacterized protein</fullName>
    </submittedName>
</protein>
<comment type="caution">
    <text evidence="1">The sequence shown here is derived from an EMBL/GenBank/DDBJ whole genome shotgun (WGS) entry which is preliminary data.</text>
</comment>
<dbReference type="Proteomes" id="UP000053612">
    <property type="component" value="Unassembled WGS sequence"/>
</dbReference>
<dbReference type="EMBL" id="LKLS01000153">
    <property type="protein sequence ID" value="KSU16665.1"/>
    <property type="molecule type" value="Genomic_DNA"/>
</dbReference>
<name>A0A0V8E4V2_LACLL</name>
<evidence type="ECO:0000313" key="2">
    <source>
        <dbReference type="Proteomes" id="UP000053612"/>
    </source>
</evidence>
<dbReference type="AlphaFoldDB" id="A0A0V8E4V2"/>
<evidence type="ECO:0000313" key="1">
    <source>
        <dbReference type="EMBL" id="KSU16665.1"/>
    </source>
</evidence>
<gene>
    <name evidence="1" type="ORF">LMG9449_1913</name>
</gene>